<gene>
    <name evidence="1" type="primary">crtA</name>
    <name evidence="1" type="ORF">ROJ8625_02825</name>
</gene>
<name>A0A1X6ZNA0_9RHOB</name>
<keyword evidence="2" id="KW-1185">Reference proteome</keyword>
<sequence length="235" mass="26662">MQTVSLSLFRYRSVLSRLWALWMMGEARWFLSRHPDLQFWKLCGSGTGEGFTPVPNTGIYAILAVWPDADTARRHVTTSRLWARYRRRATEHWTLFLDPIESRGRWSGEVPFSPRRDDGAGPVAALTRATLRPSRAARFWRQQPDVSRLIGANRDVLFKIGIGEVPLLQQITFSVWPDTDAMARFARASGPHAAAIAAVREGGWFREELYARFRISGETGSWDGQSPRIPMESSA</sequence>
<dbReference type="OrthoDB" id="1122317at2"/>
<dbReference type="AlphaFoldDB" id="A0A1X6ZNA0"/>
<keyword evidence="1" id="KW-0503">Monooxygenase</keyword>
<reference evidence="1 2" key="1">
    <citation type="submission" date="2017-03" db="EMBL/GenBank/DDBJ databases">
        <authorList>
            <person name="Afonso C.L."/>
            <person name="Miller P.J."/>
            <person name="Scott M.A."/>
            <person name="Spackman E."/>
            <person name="Goraichik I."/>
            <person name="Dimitrov K.M."/>
            <person name="Suarez D.L."/>
            <person name="Swayne D.E."/>
        </authorList>
    </citation>
    <scope>NUCLEOTIDE SEQUENCE [LARGE SCALE GENOMIC DNA]</scope>
    <source>
        <strain evidence="1 2">CECT 8625</strain>
    </source>
</reference>
<protein>
    <submittedName>
        <fullName evidence="1">Spheroidene monooxygenase</fullName>
        <ecNumber evidence="1">1.14.15.9</ecNumber>
    </submittedName>
</protein>
<dbReference type="Proteomes" id="UP000193570">
    <property type="component" value="Unassembled WGS sequence"/>
</dbReference>
<organism evidence="1 2">
    <name type="scientific">Roseivivax jejudonensis</name>
    <dbReference type="NCBI Taxonomy" id="1529041"/>
    <lineage>
        <taxon>Bacteria</taxon>
        <taxon>Pseudomonadati</taxon>
        <taxon>Pseudomonadota</taxon>
        <taxon>Alphaproteobacteria</taxon>
        <taxon>Rhodobacterales</taxon>
        <taxon>Roseobacteraceae</taxon>
        <taxon>Roseivivax</taxon>
    </lineage>
</organism>
<dbReference type="CDD" id="cd21650">
    <property type="entry name" value="CrtA-like"/>
    <property type="match status" value="1"/>
</dbReference>
<dbReference type="EC" id="1.14.15.9" evidence="1"/>
<evidence type="ECO:0000313" key="2">
    <source>
        <dbReference type="Proteomes" id="UP000193570"/>
    </source>
</evidence>
<accession>A0A1X6ZNA0</accession>
<dbReference type="EMBL" id="FWFK01000005">
    <property type="protein sequence ID" value="SLN56587.1"/>
    <property type="molecule type" value="Genomic_DNA"/>
</dbReference>
<dbReference type="InterPro" id="IPR049574">
    <property type="entry name" value="CrtA-like"/>
</dbReference>
<evidence type="ECO:0000313" key="1">
    <source>
        <dbReference type="EMBL" id="SLN56587.1"/>
    </source>
</evidence>
<dbReference type="GO" id="GO:0043823">
    <property type="term" value="F:spheroidene monooxygenase activity"/>
    <property type="evidence" value="ECO:0007669"/>
    <property type="project" value="UniProtKB-EC"/>
</dbReference>
<dbReference type="RefSeq" id="WP_085792519.1">
    <property type="nucleotide sequence ID" value="NZ_FWFK01000005.1"/>
</dbReference>
<keyword evidence="1" id="KW-0560">Oxidoreductase</keyword>
<dbReference type="NCBIfam" id="NF045923">
    <property type="entry name" value="SpheroidMoxCrtARhod"/>
    <property type="match status" value="1"/>
</dbReference>
<proteinExistence type="predicted"/>